<proteinExistence type="inferred from homology"/>
<dbReference type="Pfam" id="PF04542">
    <property type="entry name" value="Sigma70_r2"/>
    <property type="match status" value="1"/>
</dbReference>
<dbReference type="InterPro" id="IPR014284">
    <property type="entry name" value="RNA_pol_sigma-70_dom"/>
</dbReference>
<feature type="domain" description="RNA polymerase sigma-70 region 2" evidence="6">
    <location>
        <begin position="35"/>
        <end position="101"/>
    </location>
</feature>
<evidence type="ECO:0000259" key="7">
    <source>
        <dbReference type="Pfam" id="PF04545"/>
    </source>
</evidence>
<dbReference type="NCBIfam" id="TIGR02937">
    <property type="entry name" value="sigma70-ECF"/>
    <property type="match status" value="1"/>
</dbReference>
<evidence type="ECO:0000313" key="9">
    <source>
        <dbReference type="Proteomes" id="UP000757435"/>
    </source>
</evidence>
<keyword evidence="3" id="KW-0731">Sigma factor</keyword>
<gene>
    <name evidence="8" type="ORF">KME15_02930</name>
</gene>
<dbReference type="InterPro" id="IPR007627">
    <property type="entry name" value="RNA_pol_sigma70_r2"/>
</dbReference>
<organism evidence="8 9">
    <name type="scientific">Drouetiella hepatica Uher 2000/2452</name>
    <dbReference type="NCBI Taxonomy" id="904376"/>
    <lineage>
        <taxon>Bacteria</taxon>
        <taxon>Bacillati</taxon>
        <taxon>Cyanobacteriota</taxon>
        <taxon>Cyanophyceae</taxon>
        <taxon>Oculatellales</taxon>
        <taxon>Oculatellaceae</taxon>
        <taxon>Drouetiella</taxon>
    </lineage>
</organism>
<keyword evidence="4" id="KW-0238">DNA-binding</keyword>
<evidence type="ECO:0000256" key="3">
    <source>
        <dbReference type="ARBA" id="ARBA00023082"/>
    </source>
</evidence>
<evidence type="ECO:0000256" key="2">
    <source>
        <dbReference type="ARBA" id="ARBA00023015"/>
    </source>
</evidence>
<dbReference type="SUPFAM" id="SSF88946">
    <property type="entry name" value="Sigma2 domain of RNA polymerase sigma factors"/>
    <property type="match status" value="1"/>
</dbReference>
<dbReference type="EMBL" id="JAHHHD010000002">
    <property type="protein sequence ID" value="MBW4657603.1"/>
    <property type="molecule type" value="Genomic_DNA"/>
</dbReference>
<dbReference type="GO" id="GO:0003677">
    <property type="term" value="F:DNA binding"/>
    <property type="evidence" value="ECO:0007669"/>
    <property type="project" value="UniProtKB-KW"/>
</dbReference>
<dbReference type="GO" id="GO:0016987">
    <property type="term" value="F:sigma factor activity"/>
    <property type="evidence" value="ECO:0007669"/>
    <property type="project" value="UniProtKB-KW"/>
</dbReference>
<protein>
    <submittedName>
        <fullName evidence="8">Sigma-70 family RNA polymerase sigma factor</fullName>
    </submittedName>
</protein>
<keyword evidence="5" id="KW-0804">Transcription</keyword>
<feature type="domain" description="RNA polymerase sigma-70 region 4" evidence="7">
    <location>
        <begin position="139"/>
        <end position="188"/>
    </location>
</feature>
<dbReference type="GO" id="GO:0006352">
    <property type="term" value="P:DNA-templated transcription initiation"/>
    <property type="evidence" value="ECO:0007669"/>
    <property type="project" value="InterPro"/>
</dbReference>
<dbReference type="SUPFAM" id="SSF88659">
    <property type="entry name" value="Sigma3 and sigma4 domains of RNA polymerase sigma factors"/>
    <property type="match status" value="1"/>
</dbReference>
<dbReference type="CDD" id="cd06171">
    <property type="entry name" value="Sigma70_r4"/>
    <property type="match status" value="1"/>
</dbReference>
<dbReference type="InterPro" id="IPR039425">
    <property type="entry name" value="RNA_pol_sigma-70-like"/>
</dbReference>
<name>A0A951QA66_9CYAN</name>
<keyword evidence="2" id="KW-0805">Transcription regulation</keyword>
<evidence type="ECO:0000256" key="5">
    <source>
        <dbReference type="ARBA" id="ARBA00023163"/>
    </source>
</evidence>
<dbReference type="Pfam" id="PF04545">
    <property type="entry name" value="Sigma70_r4"/>
    <property type="match status" value="1"/>
</dbReference>
<evidence type="ECO:0000256" key="1">
    <source>
        <dbReference type="ARBA" id="ARBA00010641"/>
    </source>
</evidence>
<reference evidence="8" key="2">
    <citation type="journal article" date="2022" name="Microbiol. Resour. Announc.">
        <title>Metagenome Sequencing to Explore Phylogenomics of Terrestrial Cyanobacteria.</title>
        <authorList>
            <person name="Ward R.D."/>
            <person name="Stajich J.E."/>
            <person name="Johansen J.R."/>
            <person name="Huntemann M."/>
            <person name="Clum A."/>
            <person name="Foster B."/>
            <person name="Foster B."/>
            <person name="Roux S."/>
            <person name="Palaniappan K."/>
            <person name="Varghese N."/>
            <person name="Mukherjee S."/>
            <person name="Reddy T.B.K."/>
            <person name="Daum C."/>
            <person name="Copeland A."/>
            <person name="Chen I.A."/>
            <person name="Ivanova N.N."/>
            <person name="Kyrpides N.C."/>
            <person name="Shapiro N."/>
            <person name="Eloe-Fadrosh E.A."/>
            <person name="Pietrasiak N."/>
        </authorList>
    </citation>
    <scope>NUCLEOTIDE SEQUENCE</scope>
    <source>
        <strain evidence="8">UHER 2000/2452</strain>
    </source>
</reference>
<evidence type="ECO:0000256" key="4">
    <source>
        <dbReference type="ARBA" id="ARBA00023125"/>
    </source>
</evidence>
<dbReference type="PANTHER" id="PTHR43133:SF62">
    <property type="entry name" value="RNA POLYMERASE SIGMA FACTOR SIGZ"/>
    <property type="match status" value="1"/>
</dbReference>
<sequence>MAEQTGNTEKQLSDQTDAELYLGLKAGHTNALGILYDRHAGLVYGLALKTLGNAQEAEDLTQDIFLNLIKATAYDSRRGSFRTFVAILTRSRAIDRVRSRSTVLSFLERWRPISHSEKTSQSPIEYLFQNEQSQAVQTALAQLSESEQQVLRLAYYEGLSQSEIARQLGIPLGTIKTTTRRSLLKLRQFLTDYIR</sequence>
<reference evidence="8" key="1">
    <citation type="submission" date="2021-05" db="EMBL/GenBank/DDBJ databases">
        <authorList>
            <person name="Pietrasiak N."/>
            <person name="Ward R."/>
            <person name="Stajich J.E."/>
            <person name="Kurbessoian T."/>
        </authorList>
    </citation>
    <scope>NUCLEOTIDE SEQUENCE</scope>
    <source>
        <strain evidence="8">UHER 2000/2452</strain>
    </source>
</reference>
<dbReference type="InterPro" id="IPR013325">
    <property type="entry name" value="RNA_pol_sigma_r2"/>
</dbReference>
<dbReference type="NCBIfam" id="NF009172">
    <property type="entry name" value="PRK12519.1"/>
    <property type="match status" value="1"/>
</dbReference>
<dbReference type="PANTHER" id="PTHR43133">
    <property type="entry name" value="RNA POLYMERASE ECF-TYPE SIGMA FACTO"/>
    <property type="match status" value="1"/>
</dbReference>
<dbReference type="InterPro" id="IPR013324">
    <property type="entry name" value="RNA_pol_sigma_r3/r4-like"/>
</dbReference>
<accession>A0A951QA66</accession>
<evidence type="ECO:0000313" key="8">
    <source>
        <dbReference type="EMBL" id="MBW4657603.1"/>
    </source>
</evidence>
<dbReference type="Proteomes" id="UP000757435">
    <property type="component" value="Unassembled WGS sequence"/>
</dbReference>
<dbReference type="InterPro" id="IPR007630">
    <property type="entry name" value="RNA_pol_sigma70_r4"/>
</dbReference>
<comment type="caution">
    <text evidence="8">The sequence shown here is derived from an EMBL/GenBank/DDBJ whole genome shotgun (WGS) entry which is preliminary data.</text>
</comment>
<comment type="similarity">
    <text evidence="1">Belongs to the sigma-70 factor family. ECF subfamily.</text>
</comment>
<dbReference type="InterPro" id="IPR036388">
    <property type="entry name" value="WH-like_DNA-bd_sf"/>
</dbReference>
<dbReference type="AlphaFoldDB" id="A0A951QA66"/>
<dbReference type="Gene3D" id="1.10.10.10">
    <property type="entry name" value="Winged helix-like DNA-binding domain superfamily/Winged helix DNA-binding domain"/>
    <property type="match status" value="1"/>
</dbReference>
<dbReference type="Gene3D" id="1.10.1740.10">
    <property type="match status" value="1"/>
</dbReference>
<evidence type="ECO:0000259" key="6">
    <source>
        <dbReference type="Pfam" id="PF04542"/>
    </source>
</evidence>